<feature type="chain" id="PRO_5009581043" evidence="1">
    <location>
        <begin position="27"/>
        <end position="281"/>
    </location>
</feature>
<evidence type="ECO:0000313" key="2">
    <source>
        <dbReference type="EMBL" id="OGY16214.1"/>
    </source>
</evidence>
<organism evidence="2 3">
    <name type="scientific">Candidatus Chisholmbacteria bacterium RIFCSPHIGHO2_01_FULL_49_18</name>
    <dbReference type="NCBI Taxonomy" id="1797590"/>
    <lineage>
        <taxon>Bacteria</taxon>
        <taxon>Candidatus Chisholmiibacteriota</taxon>
    </lineage>
</organism>
<gene>
    <name evidence="2" type="ORF">A2785_01320</name>
</gene>
<comment type="caution">
    <text evidence="2">The sequence shown here is derived from an EMBL/GenBank/DDBJ whole genome shotgun (WGS) entry which is preliminary data.</text>
</comment>
<protein>
    <submittedName>
        <fullName evidence="2">Uncharacterized protein</fullName>
    </submittedName>
</protein>
<accession>A0A1G1VLI9</accession>
<sequence>MNIQKIIVGAAVSAVMLNVMIVPAFAAGKAAPKTTGGVGYTAGGLQRYAEFNAIETSNTCSYADVTGTYVIAFKLDPDTVTTFPHDAFLTQTGSSVGGNGGYLAGALTYSFEWLIDTGTVTGNTINLSMHYTVGAVGTTMTMVGTIAPDGSLSGTWTDNFGGTRTGTWASTSGNATVLAGCTGKGTFHYSDINGDWYYANVQYVNVDGTDAYFAGLVTSASQPSWIGNWVQVAVYDGGEPAYLVDSIWGIFTDSNTAKYNVANKVQPNGEFVITSGNLQVH</sequence>
<proteinExistence type="predicted"/>
<evidence type="ECO:0000256" key="1">
    <source>
        <dbReference type="SAM" id="SignalP"/>
    </source>
</evidence>
<dbReference type="EMBL" id="MHCI01000018">
    <property type="protein sequence ID" value="OGY16214.1"/>
    <property type="molecule type" value="Genomic_DNA"/>
</dbReference>
<name>A0A1G1VLI9_9BACT</name>
<evidence type="ECO:0000313" key="3">
    <source>
        <dbReference type="Proteomes" id="UP000179069"/>
    </source>
</evidence>
<keyword evidence="1" id="KW-0732">Signal</keyword>
<feature type="signal peptide" evidence="1">
    <location>
        <begin position="1"/>
        <end position="26"/>
    </location>
</feature>
<dbReference type="Proteomes" id="UP000179069">
    <property type="component" value="Unassembled WGS sequence"/>
</dbReference>
<reference evidence="2 3" key="1">
    <citation type="journal article" date="2016" name="Nat. Commun.">
        <title>Thousands of microbial genomes shed light on interconnected biogeochemical processes in an aquifer system.</title>
        <authorList>
            <person name="Anantharaman K."/>
            <person name="Brown C.T."/>
            <person name="Hug L.A."/>
            <person name="Sharon I."/>
            <person name="Castelle C.J."/>
            <person name="Probst A.J."/>
            <person name="Thomas B.C."/>
            <person name="Singh A."/>
            <person name="Wilkins M.J."/>
            <person name="Karaoz U."/>
            <person name="Brodie E.L."/>
            <person name="Williams K.H."/>
            <person name="Hubbard S.S."/>
            <person name="Banfield J.F."/>
        </authorList>
    </citation>
    <scope>NUCLEOTIDE SEQUENCE [LARGE SCALE GENOMIC DNA]</scope>
</reference>
<dbReference type="AlphaFoldDB" id="A0A1G1VLI9"/>